<dbReference type="InterPro" id="IPR006680">
    <property type="entry name" value="Amidohydro-rel"/>
</dbReference>
<dbReference type="GO" id="GO:0016831">
    <property type="term" value="F:carboxy-lyase activity"/>
    <property type="evidence" value="ECO:0007669"/>
    <property type="project" value="InterPro"/>
</dbReference>
<evidence type="ECO:0000313" key="4">
    <source>
        <dbReference type="Proteomes" id="UP000331127"/>
    </source>
</evidence>
<gene>
    <name evidence="3" type="ORF">Amac_032360</name>
</gene>
<dbReference type="PANTHER" id="PTHR21240">
    <property type="entry name" value="2-AMINO-3-CARBOXYLMUCONATE-6-SEMIALDEHYDE DECARBOXYLASE"/>
    <property type="match status" value="1"/>
</dbReference>
<dbReference type="InterPro" id="IPR032466">
    <property type="entry name" value="Metal_Hydrolase"/>
</dbReference>
<dbReference type="GO" id="GO:0005737">
    <property type="term" value="C:cytoplasm"/>
    <property type="evidence" value="ECO:0007669"/>
    <property type="project" value="TreeGrafter"/>
</dbReference>
<protein>
    <submittedName>
        <fullName evidence="3">Amidohydrolase</fullName>
    </submittedName>
</protein>
<dbReference type="EMBL" id="BLAE01000016">
    <property type="protein sequence ID" value="GES09640.1"/>
    <property type="molecule type" value="Genomic_DNA"/>
</dbReference>
<feature type="domain" description="Amidohydrolase-related" evidence="2">
    <location>
        <begin position="152"/>
        <end position="392"/>
    </location>
</feature>
<dbReference type="Proteomes" id="UP000331127">
    <property type="component" value="Unassembled WGS sequence"/>
</dbReference>
<keyword evidence="3" id="KW-0378">Hydrolase</keyword>
<sequence length="395" mass="44023">MVQVSTQVRESYASMCDETTDQAIPFAQHRELPSTRAELPPGTILASADSHLLEPADWTDRMPAKFRDRAPRAWVDSDELMRYSYDGAEVIDPFGACVSTGREGIHDLSARIADMDAEGIDKDLLFPQWSFAILAGVSEAHKDAPGRNPEYAMAYIRAYNKYVAETCAHYPDRLYGLGILNFWDSETAAENIAEIKELGLKGLVMPTNPPSVKYNEARLEPLWTAIEESGLPLSFHVGERVDMSGAGTLGTALMQNFHPYRRLWSLLTFSGILERHPELKVVFTEGQLHWIPGALQDADQFYESFGSLLEPKLAHTPSHYWFQNCYATFQEDEVGLGMLSQIGADRVMWSTDYPHSESVVGRCQDAAKAVATMASAEDTRAILGGTTMRLWDMAD</sequence>
<keyword evidence="1" id="KW-0456">Lyase</keyword>
<comment type="caution">
    <text evidence="3">The sequence shown here is derived from an EMBL/GenBank/DDBJ whole genome shotgun (WGS) entry which is preliminary data.</text>
</comment>
<proteinExistence type="predicted"/>
<accession>A0A5M3WMA5</accession>
<dbReference type="PANTHER" id="PTHR21240:SF28">
    <property type="entry name" value="ISO-OROTATE DECARBOXYLASE (EUROFUNG)"/>
    <property type="match status" value="1"/>
</dbReference>
<evidence type="ECO:0000313" key="3">
    <source>
        <dbReference type="EMBL" id="GES09640.1"/>
    </source>
</evidence>
<dbReference type="GO" id="GO:0019748">
    <property type="term" value="P:secondary metabolic process"/>
    <property type="evidence" value="ECO:0007669"/>
    <property type="project" value="TreeGrafter"/>
</dbReference>
<organism evidence="3 4">
    <name type="scientific">Acrocarpospora macrocephala</name>
    <dbReference type="NCBI Taxonomy" id="150177"/>
    <lineage>
        <taxon>Bacteria</taxon>
        <taxon>Bacillati</taxon>
        <taxon>Actinomycetota</taxon>
        <taxon>Actinomycetes</taxon>
        <taxon>Streptosporangiales</taxon>
        <taxon>Streptosporangiaceae</taxon>
        <taxon>Acrocarpospora</taxon>
    </lineage>
</organism>
<name>A0A5M3WMA5_9ACTN</name>
<dbReference type="Pfam" id="PF04909">
    <property type="entry name" value="Amidohydro_2"/>
    <property type="match status" value="1"/>
</dbReference>
<dbReference type="GO" id="GO:0016787">
    <property type="term" value="F:hydrolase activity"/>
    <property type="evidence" value="ECO:0007669"/>
    <property type="project" value="UniProtKB-KW"/>
</dbReference>
<evidence type="ECO:0000259" key="2">
    <source>
        <dbReference type="Pfam" id="PF04909"/>
    </source>
</evidence>
<dbReference type="SUPFAM" id="SSF51556">
    <property type="entry name" value="Metallo-dependent hydrolases"/>
    <property type="match status" value="1"/>
</dbReference>
<evidence type="ECO:0000256" key="1">
    <source>
        <dbReference type="ARBA" id="ARBA00023239"/>
    </source>
</evidence>
<dbReference type="Gene3D" id="3.20.20.140">
    <property type="entry name" value="Metal-dependent hydrolases"/>
    <property type="match status" value="1"/>
</dbReference>
<dbReference type="InterPro" id="IPR032465">
    <property type="entry name" value="ACMSD"/>
</dbReference>
<reference evidence="3 4" key="1">
    <citation type="submission" date="2019-10" db="EMBL/GenBank/DDBJ databases">
        <title>Whole genome shotgun sequence of Acrocarpospora macrocephala NBRC 16266.</title>
        <authorList>
            <person name="Ichikawa N."/>
            <person name="Kimura A."/>
            <person name="Kitahashi Y."/>
            <person name="Komaki H."/>
            <person name="Oguchi A."/>
        </authorList>
    </citation>
    <scope>NUCLEOTIDE SEQUENCE [LARGE SCALE GENOMIC DNA]</scope>
    <source>
        <strain evidence="3 4">NBRC 16266</strain>
    </source>
</reference>
<keyword evidence="4" id="KW-1185">Reference proteome</keyword>
<dbReference type="AlphaFoldDB" id="A0A5M3WMA5"/>